<comment type="caution">
    <text evidence="3">The sequence shown here is derived from an EMBL/GenBank/DDBJ whole genome shotgun (WGS) entry which is preliminary data.</text>
</comment>
<dbReference type="EMBL" id="PGCJ01000131">
    <property type="protein sequence ID" value="PLW45080.1"/>
    <property type="molecule type" value="Genomic_DNA"/>
</dbReference>
<accession>A0A2N5V527</accession>
<organism evidence="3 4">
    <name type="scientific">Puccinia coronata f. sp. avenae</name>
    <dbReference type="NCBI Taxonomy" id="200324"/>
    <lineage>
        <taxon>Eukaryota</taxon>
        <taxon>Fungi</taxon>
        <taxon>Dikarya</taxon>
        <taxon>Basidiomycota</taxon>
        <taxon>Pucciniomycotina</taxon>
        <taxon>Pucciniomycetes</taxon>
        <taxon>Pucciniales</taxon>
        <taxon>Pucciniaceae</taxon>
        <taxon>Puccinia</taxon>
    </lineage>
</organism>
<evidence type="ECO:0000313" key="2">
    <source>
        <dbReference type="EMBL" id="PLW34817.1"/>
    </source>
</evidence>
<feature type="signal peptide" evidence="1">
    <location>
        <begin position="1"/>
        <end position="18"/>
    </location>
</feature>
<dbReference type="Proteomes" id="UP000235392">
    <property type="component" value="Unassembled WGS sequence"/>
</dbReference>
<dbReference type="AlphaFoldDB" id="A0A2N5V527"/>
<evidence type="ECO:0000313" key="3">
    <source>
        <dbReference type="EMBL" id="PLW45080.1"/>
    </source>
</evidence>
<sequence length="89" mass="8404">MQFSAAILFLAACSGVFAAPTGTATTHEAKIEARQFGGPFGAAANVVGGAANVVGSAANIATLGLFGGLGGFGGYGGGFPGGFGGYGGW</sequence>
<feature type="chain" id="PRO_5015083968" evidence="1">
    <location>
        <begin position="19"/>
        <end position="89"/>
    </location>
</feature>
<keyword evidence="1" id="KW-0732">Signal</keyword>
<reference evidence="4 5" key="1">
    <citation type="submission" date="2017-11" db="EMBL/GenBank/DDBJ databases">
        <title>De novo assembly and phasing of dikaryotic genomes from two isolates of Puccinia coronata f. sp. avenae, the causal agent of oat crown rust.</title>
        <authorList>
            <person name="Miller M.E."/>
            <person name="Zhang Y."/>
            <person name="Omidvar V."/>
            <person name="Sperschneider J."/>
            <person name="Schwessinger B."/>
            <person name="Raley C."/>
            <person name="Palmer J.M."/>
            <person name="Garnica D."/>
            <person name="Upadhyaya N."/>
            <person name="Rathjen J."/>
            <person name="Taylor J.M."/>
            <person name="Park R.F."/>
            <person name="Dodds P.N."/>
            <person name="Hirsch C.D."/>
            <person name="Kianian S.F."/>
            <person name="Figueroa M."/>
        </authorList>
    </citation>
    <scope>NUCLEOTIDE SEQUENCE [LARGE SCALE GENOMIC DNA]</scope>
    <source>
        <strain evidence="3">12NC29</strain>
        <strain evidence="2">12SD80</strain>
    </source>
</reference>
<dbReference type="EMBL" id="PGCI01000190">
    <property type="protein sequence ID" value="PLW34817.1"/>
    <property type="molecule type" value="Genomic_DNA"/>
</dbReference>
<evidence type="ECO:0000313" key="4">
    <source>
        <dbReference type="Proteomes" id="UP000235388"/>
    </source>
</evidence>
<dbReference type="Proteomes" id="UP000235388">
    <property type="component" value="Unassembled WGS sequence"/>
</dbReference>
<name>A0A2N5V527_9BASI</name>
<keyword evidence="4" id="KW-1185">Reference proteome</keyword>
<protein>
    <submittedName>
        <fullName evidence="3">Uncharacterized protein</fullName>
    </submittedName>
</protein>
<gene>
    <name evidence="3" type="ORF">PCANC_09536</name>
    <name evidence="2" type="ORF">PCASD_12646</name>
</gene>
<proteinExistence type="predicted"/>
<evidence type="ECO:0000313" key="5">
    <source>
        <dbReference type="Proteomes" id="UP000235392"/>
    </source>
</evidence>
<evidence type="ECO:0000256" key="1">
    <source>
        <dbReference type="SAM" id="SignalP"/>
    </source>
</evidence>